<keyword evidence="6" id="KW-1015">Disulfide bond</keyword>
<name>A0A372M1K1_9ACTN</name>
<feature type="chain" id="PRO_5017002243" evidence="7">
    <location>
        <begin position="29"/>
        <end position="140"/>
    </location>
</feature>
<keyword evidence="10" id="KW-1185">Reference proteome</keyword>
<evidence type="ECO:0000313" key="9">
    <source>
        <dbReference type="EMBL" id="RFU84167.1"/>
    </source>
</evidence>
<evidence type="ECO:0000256" key="5">
    <source>
        <dbReference type="ARBA" id="ARBA00022900"/>
    </source>
</evidence>
<dbReference type="GO" id="GO:0004867">
    <property type="term" value="F:serine-type endopeptidase inhibitor activity"/>
    <property type="evidence" value="ECO:0007669"/>
    <property type="project" value="UniProtKB-KW"/>
</dbReference>
<dbReference type="AlphaFoldDB" id="A0A372M1K1"/>
<evidence type="ECO:0000256" key="6">
    <source>
        <dbReference type="ARBA" id="ARBA00023157"/>
    </source>
</evidence>
<evidence type="ECO:0000256" key="7">
    <source>
        <dbReference type="SAM" id="SignalP"/>
    </source>
</evidence>
<keyword evidence="9" id="KW-0645">Protease</keyword>
<dbReference type="OrthoDB" id="4567948at2"/>
<dbReference type="GO" id="GO:0005576">
    <property type="term" value="C:extracellular region"/>
    <property type="evidence" value="ECO:0007669"/>
    <property type="project" value="UniProtKB-SubCell"/>
</dbReference>
<dbReference type="Proteomes" id="UP000263094">
    <property type="component" value="Unassembled WGS sequence"/>
</dbReference>
<reference evidence="9 10" key="1">
    <citation type="submission" date="2018-08" db="EMBL/GenBank/DDBJ databases">
        <title>Isolation, diversity and antifungal activity of Actinobacteria from wheat.</title>
        <authorList>
            <person name="Han C."/>
        </authorList>
    </citation>
    <scope>NUCLEOTIDE SEQUENCE [LARGE SCALE GENOMIC DNA]</scope>
    <source>
        <strain evidence="9 10">NEAU-YY421</strain>
    </source>
</reference>
<feature type="signal peptide" evidence="7">
    <location>
        <begin position="1"/>
        <end position="28"/>
    </location>
</feature>
<dbReference type="SUPFAM" id="SSF55399">
    <property type="entry name" value="Subtilisin inhibitor"/>
    <property type="match status" value="1"/>
</dbReference>
<proteinExistence type="inferred from homology"/>
<evidence type="ECO:0000256" key="2">
    <source>
        <dbReference type="ARBA" id="ARBA00010472"/>
    </source>
</evidence>
<dbReference type="EMBL" id="QUAK01000124">
    <property type="protein sequence ID" value="RFU84167.1"/>
    <property type="molecule type" value="Genomic_DNA"/>
</dbReference>
<organism evidence="9 10">
    <name type="scientific">Streptomyces triticagri</name>
    <dbReference type="NCBI Taxonomy" id="2293568"/>
    <lineage>
        <taxon>Bacteria</taxon>
        <taxon>Bacillati</taxon>
        <taxon>Actinomycetota</taxon>
        <taxon>Actinomycetes</taxon>
        <taxon>Kitasatosporales</taxon>
        <taxon>Streptomycetaceae</taxon>
        <taxon>Streptomyces</taxon>
    </lineage>
</organism>
<evidence type="ECO:0000256" key="3">
    <source>
        <dbReference type="ARBA" id="ARBA00022525"/>
    </source>
</evidence>
<feature type="domain" description="Subtilisin inhibitor" evidence="8">
    <location>
        <begin position="40"/>
        <end position="124"/>
    </location>
</feature>
<dbReference type="InterPro" id="IPR023549">
    <property type="entry name" value="Subtilisin_inhibitor"/>
</dbReference>
<evidence type="ECO:0000259" key="8">
    <source>
        <dbReference type="Pfam" id="PF00720"/>
    </source>
</evidence>
<comment type="caution">
    <text evidence="9">The sequence shown here is derived from an EMBL/GenBank/DDBJ whole genome shotgun (WGS) entry which is preliminary data.</text>
</comment>
<evidence type="ECO:0000256" key="4">
    <source>
        <dbReference type="ARBA" id="ARBA00022690"/>
    </source>
</evidence>
<comment type="subcellular location">
    <subcellularLocation>
        <location evidence="1">Secreted</location>
    </subcellularLocation>
</comment>
<dbReference type="Gene3D" id="3.30.350.10">
    <property type="entry name" value="Subtilisin inhibitor-like"/>
    <property type="match status" value="1"/>
</dbReference>
<evidence type="ECO:0000256" key="1">
    <source>
        <dbReference type="ARBA" id="ARBA00004613"/>
    </source>
</evidence>
<dbReference type="GO" id="GO:0006508">
    <property type="term" value="P:proteolysis"/>
    <property type="evidence" value="ECO:0007669"/>
    <property type="project" value="UniProtKB-KW"/>
</dbReference>
<protein>
    <submittedName>
        <fullName evidence="9">Serine protease</fullName>
    </submittedName>
</protein>
<keyword evidence="9" id="KW-0378">Hydrolase</keyword>
<comment type="similarity">
    <text evidence="2">Belongs to the protease inhibitor I16 (SSI) family.</text>
</comment>
<dbReference type="GO" id="GO:0008233">
    <property type="term" value="F:peptidase activity"/>
    <property type="evidence" value="ECO:0007669"/>
    <property type="project" value="UniProtKB-KW"/>
</dbReference>
<evidence type="ECO:0000313" key="10">
    <source>
        <dbReference type="Proteomes" id="UP000263094"/>
    </source>
</evidence>
<keyword evidence="7" id="KW-0732">Signal</keyword>
<keyword evidence="4" id="KW-0646">Protease inhibitor</keyword>
<keyword evidence="3" id="KW-0964">Secreted</keyword>
<dbReference type="Pfam" id="PF00720">
    <property type="entry name" value="SSI"/>
    <property type="match status" value="1"/>
</dbReference>
<sequence length="140" mass="15163">MVKTVRNGLLAAAAASLLITAGAGTAQAESHQESSAPANWLALSVTQGTDDSGPTERVLLRCPSPRTDHPDRWKACWELRLAGGDINRIPDRDVACPMIYRPVTAKAYGRWEGRRVQYGETFSNSCVMHAKTGSVFSFAD</sequence>
<keyword evidence="5" id="KW-0722">Serine protease inhibitor</keyword>
<gene>
    <name evidence="9" type="ORF">DY218_24320</name>
</gene>
<accession>A0A372M1K1</accession>
<dbReference type="RefSeq" id="WP_128558257.1">
    <property type="nucleotide sequence ID" value="NZ_QUAK01000124.1"/>
</dbReference>
<dbReference type="InterPro" id="IPR036819">
    <property type="entry name" value="Subtilisin_inhibitor-like_sf"/>
</dbReference>